<proteinExistence type="predicted"/>
<accession>W4RTV6</accession>
<dbReference type="AlphaFoldDB" id="W4RTV6"/>
<evidence type="ECO:0000313" key="2">
    <source>
        <dbReference type="EMBL" id="GAE47527.1"/>
    </source>
</evidence>
<organism evidence="2 3">
    <name type="scientific">Mesobacillus boroniphilus JCM 21738</name>
    <dbReference type="NCBI Taxonomy" id="1294265"/>
    <lineage>
        <taxon>Bacteria</taxon>
        <taxon>Bacillati</taxon>
        <taxon>Bacillota</taxon>
        <taxon>Bacilli</taxon>
        <taxon>Bacillales</taxon>
        <taxon>Bacillaceae</taxon>
        <taxon>Mesobacillus</taxon>
    </lineage>
</organism>
<keyword evidence="1" id="KW-0812">Transmembrane</keyword>
<dbReference type="EMBL" id="BAUW01000081">
    <property type="protein sequence ID" value="GAE47527.1"/>
    <property type="molecule type" value="Genomic_DNA"/>
</dbReference>
<gene>
    <name evidence="2" type="ORF">JCM21738_4517</name>
</gene>
<protein>
    <submittedName>
        <fullName evidence="2">ABC-type transport systems</fullName>
    </submittedName>
</protein>
<name>W4RTV6_9BACI</name>
<reference evidence="2 3" key="1">
    <citation type="submission" date="2013-12" db="EMBL/GenBank/DDBJ databases">
        <title>NBRP : Genome information of microbial organism related human and environment.</title>
        <authorList>
            <person name="Hattori M."/>
            <person name="Oshima K."/>
            <person name="Inaba H."/>
            <person name="Suda W."/>
            <person name="Sakamoto M."/>
            <person name="Iino T."/>
            <person name="Kitahara M."/>
            <person name="Oshida Y."/>
            <person name="Iida T."/>
            <person name="Kudo T."/>
            <person name="Itoh T."/>
            <person name="Ahmed I."/>
            <person name="Ohkuma M."/>
        </authorList>
    </citation>
    <scope>NUCLEOTIDE SEQUENCE [LARGE SCALE GENOMIC DNA]</scope>
    <source>
        <strain evidence="2 3">JCM 21738</strain>
    </source>
</reference>
<dbReference type="eggNOG" id="COG0577">
    <property type="taxonomic scope" value="Bacteria"/>
</dbReference>
<dbReference type="Proteomes" id="UP000018949">
    <property type="component" value="Unassembled WGS sequence"/>
</dbReference>
<comment type="caution">
    <text evidence="2">The sequence shown here is derived from an EMBL/GenBank/DDBJ whole genome shotgun (WGS) entry which is preliminary data.</text>
</comment>
<keyword evidence="1" id="KW-1133">Transmembrane helix</keyword>
<dbReference type="RefSeq" id="WP_035209773.1">
    <property type="nucleotide sequence ID" value="NZ_BAUW01000081.1"/>
</dbReference>
<keyword evidence="3" id="KW-1185">Reference proteome</keyword>
<evidence type="ECO:0000256" key="1">
    <source>
        <dbReference type="SAM" id="Phobius"/>
    </source>
</evidence>
<sequence>MDKISVNSLMRRKLASFLFVSALIIILVIVPLATTSLQNAQRQIETDITYYSRGSYDLLIRAPGSKHHLEEEHGIVPENYIGFGEGGISLEQWELIKNRPDVEIAAPVASVGYFTGVTSNIGLELPVQSTAYTTKYYTSDGVQSYQIGNNYDCILLESPKSIKGWSAEYESLYNDPALMNFCRDDVAMFPLPTTYNLLVGIDPEQEEALTKISFEPIRKDTTERGWGAKVQSDFLPHAKTIPVLELKHDGVSIEADITTDLLDIRPEDTQVYRNVLGLQNEPAPGAAVYFFQKANTPQYKKLVTDLLSFPEKKRRQIISPLGSHLNGFQQDALIISDDGKIKKMEADGTFIESISLNFSTLYYTAGQIQYKKKGDNYIINKLGDINGVPVYRKIQEKGASLAGVANDESITSKIEFVPDPVGSVDISNKKEQLASSPLGIYQFAPVYYVGDETKKPIKMKSTITPGSFVSVAAKGVTNIESAALIKGDTPIDAIRVRVAEINGYTTEAAKK</sequence>
<evidence type="ECO:0000313" key="3">
    <source>
        <dbReference type="Proteomes" id="UP000018949"/>
    </source>
</evidence>
<feature type="transmembrane region" description="Helical" evidence="1">
    <location>
        <begin position="14"/>
        <end position="33"/>
    </location>
</feature>
<keyword evidence="1" id="KW-0472">Membrane</keyword>